<dbReference type="InterPro" id="IPR000713">
    <property type="entry name" value="Mur_ligase_N"/>
</dbReference>
<feature type="domain" description="Mur ligase N-terminal catalytic" evidence="4">
    <location>
        <begin position="25"/>
        <end position="74"/>
    </location>
</feature>
<evidence type="ECO:0000313" key="5">
    <source>
        <dbReference type="EMBL" id="BBI50235.1"/>
    </source>
</evidence>
<dbReference type="Proteomes" id="UP000289555">
    <property type="component" value="Chromosome"/>
</dbReference>
<reference evidence="6" key="1">
    <citation type="journal article" date="2019" name="Microbiol. Resour. Announc.">
        <title>Complete Genome Sequence of Halomonas olivaria, a Moderately Halophilic Bacterium Isolated from Olive Processing Effluents, Obtained by Nanopore Sequencing.</title>
        <authorList>
            <person name="Nagata S."/>
            <person name="Ii K.M."/>
            <person name="Tsukimi T."/>
            <person name="Miura M.C."/>
            <person name="Galipon J."/>
            <person name="Arakawa K."/>
        </authorList>
    </citation>
    <scope>NUCLEOTIDE SEQUENCE [LARGE SCALE GENOMIC DNA]</scope>
    <source>
        <strain evidence="6">TYRC17</strain>
    </source>
</reference>
<name>A0ABN5WV33_9GAMM</name>
<evidence type="ECO:0000259" key="4">
    <source>
        <dbReference type="Pfam" id="PF01225"/>
    </source>
</evidence>
<evidence type="ECO:0000313" key="6">
    <source>
        <dbReference type="Proteomes" id="UP000289555"/>
    </source>
</evidence>
<protein>
    <recommendedName>
        <fullName evidence="4">Mur ligase N-terminal catalytic domain-containing protein</fullName>
    </recommendedName>
</protein>
<accession>A0ABN5WV33</accession>
<keyword evidence="6" id="KW-1185">Reference proteome</keyword>
<gene>
    <name evidence="5" type="ORF">HORIV_26560</name>
</gene>
<keyword evidence="3" id="KW-0067">ATP-binding</keyword>
<dbReference type="Gene3D" id="3.40.1390.10">
    <property type="entry name" value="MurE/MurF, N-terminal domain"/>
    <property type="match status" value="1"/>
</dbReference>
<evidence type="ECO:0000256" key="3">
    <source>
        <dbReference type="ARBA" id="ARBA00022840"/>
    </source>
</evidence>
<proteinExistence type="predicted"/>
<dbReference type="SUPFAM" id="SSF63418">
    <property type="entry name" value="MurE/MurF N-terminal domain"/>
    <property type="match status" value="1"/>
</dbReference>
<dbReference type="PANTHER" id="PTHR43024">
    <property type="entry name" value="UDP-N-ACETYLMURAMOYL-TRIPEPTIDE--D-ALANYL-D-ALANINE LIGASE"/>
    <property type="match status" value="1"/>
</dbReference>
<evidence type="ECO:0000256" key="1">
    <source>
        <dbReference type="ARBA" id="ARBA00022598"/>
    </source>
</evidence>
<evidence type="ECO:0000256" key="2">
    <source>
        <dbReference type="ARBA" id="ARBA00022741"/>
    </source>
</evidence>
<dbReference type="Pfam" id="PF01225">
    <property type="entry name" value="Mur_ligase"/>
    <property type="match status" value="1"/>
</dbReference>
<organism evidence="5 6">
    <name type="scientific">Vreelandella olivaria</name>
    <dbReference type="NCBI Taxonomy" id="390919"/>
    <lineage>
        <taxon>Bacteria</taxon>
        <taxon>Pseudomonadati</taxon>
        <taxon>Pseudomonadota</taxon>
        <taxon>Gammaproteobacteria</taxon>
        <taxon>Oceanospirillales</taxon>
        <taxon>Halomonadaceae</taxon>
        <taxon>Vreelandella</taxon>
    </lineage>
</organism>
<keyword evidence="2" id="KW-0547">Nucleotide-binding</keyword>
<dbReference type="PANTHER" id="PTHR43024:SF1">
    <property type="entry name" value="UDP-N-ACETYLMURAMOYL-TRIPEPTIDE--D-ALANYL-D-ALANINE LIGASE"/>
    <property type="match status" value="1"/>
</dbReference>
<dbReference type="InterPro" id="IPR035911">
    <property type="entry name" value="MurE/MurF_N"/>
</dbReference>
<dbReference type="EMBL" id="AP019416">
    <property type="protein sequence ID" value="BBI50235.1"/>
    <property type="molecule type" value="Genomic_DNA"/>
</dbReference>
<sequence>MRWALNQVAAALGIEAPLGSAQLTIRSVITDSRKIEPGCLFVALKGPHFDGHDFVERAMKLGAVAALVDAPLSVTYPNWCVLIHA</sequence>
<keyword evidence="1" id="KW-0436">Ligase</keyword>
<dbReference type="InterPro" id="IPR051046">
    <property type="entry name" value="MurCDEF_CellWall_CoF430Synth"/>
</dbReference>